<evidence type="ECO:0000313" key="8">
    <source>
        <dbReference type="EMBL" id="WIM88106.1"/>
    </source>
</evidence>
<keyword evidence="3" id="KW-0276">Fatty acid metabolism</keyword>
<dbReference type="SUPFAM" id="SSF52096">
    <property type="entry name" value="ClpP/crotonase"/>
    <property type="match status" value="1"/>
</dbReference>
<evidence type="ECO:0000256" key="2">
    <source>
        <dbReference type="ARBA" id="ARBA00005254"/>
    </source>
</evidence>
<dbReference type="RefSeq" id="WP_285188132.1">
    <property type="nucleotide sequence ID" value="NZ_CP126981.1"/>
</dbReference>
<dbReference type="InterPro" id="IPR018376">
    <property type="entry name" value="Enoyl-CoA_hyd/isom_CS"/>
</dbReference>
<name>A0ABY8VYD4_9MYCO</name>
<sequence length="258" mass="26828">MSHHIRVEVSDDHVATVEFARGDRNHFDAALIADLADTFERLDADAHARAIVLCSSGRHFCAGADLPGALSGTQPTVERSSGSLYDEAARLFAARTPVVAAVQGAAVGGGLGLALVADFRVAGPSTRFVANFSRLGLHQGFGITVTLPAVVGAQRAQELLYTGRAVPGAEATSIGLCDRLAADDTVRSSAHAFAAEIAASAPLAVASIRQTLRGDLADRVRAATAVEQTEQIRLAATADFVEGVTATAERREPRFVGS</sequence>
<proteinExistence type="inferred from homology"/>
<dbReference type="InterPro" id="IPR001753">
    <property type="entry name" value="Enoyl-CoA_hydra/iso"/>
</dbReference>
<dbReference type="PANTHER" id="PTHR43802">
    <property type="entry name" value="ENOYL-COA HYDRATASE"/>
    <property type="match status" value="1"/>
</dbReference>
<organism evidence="8 9">
    <name type="scientific">Candidatus Mycobacterium wuenschmannii</name>
    <dbReference type="NCBI Taxonomy" id="3027808"/>
    <lineage>
        <taxon>Bacteria</taxon>
        <taxon>Bacillati</taxon>
        <taxon>Actinomycetota</taxon>
        <taxon>Actinomycetes</taxon>
        <taxon>Mycobacteriales</taxon>
        <taxon>Mycobacteriaceae</taxon>
        <taxon>Mycobacterium</taxon>
    </lineage>
</organism>
<dbReference type="PANTHER" id="PTHR43802:SF1">
    <property type="entry name" value="IP11341P-RELATED"/>
    <property type="match status" value="1"/>
</dbReference>
<dbReference type="EMBL" id="CP126981">
    <property type="protein sequence ID" value="WIM88106.1"/>
    <property type="molecule type" value="Genomic_DNA"/>
</dbReference>
<evidence type="ECO:0000256" key="7">
    <source>
        <dbReference type="RuleBase" id="RU003707"/>
    </source>
</evidence>
<keyword evidence="9" id="KW-1185">Reference proteome</keyword>
<dbReference type="CDD" id="cd06558">
    <property type="entry name" value="crotonase-like"/>
    <property type="match status" value="1"/>
</dbReference>
<comment type="similarity">
    <text evidence="2 7">Belongs to the enoyl-CoA hydratase/isomerase family.</text>
</comment>
<evidence type="ECO:0000256" key="6">
    <source>
        <dbReference type="ARBA" id="ARBA00023717"/>
    </source>
</evidence>
<comment type="catalytic activity">
    <reaction evidence="5">
        <text>a (3S)-3-hydroxyacyl-CoA = a (2E)-enoyl-CoA + H2O</text>
        <dbReference type="Rhea" id="RHEA:16105"/>
        <dbReference type="ChEBI" id="CHEBI:15377"/>
        <dbReference type="ChEBI" id="CHEBI:57318"/>
        <dbReference type="ChEBI" id="CHEBI:58856"/>
        <dbReference type="EC" id="4.2.1.17"/>
    </reaction>
</comment>
<reference evidence="8 9" key="1">
    <citation type="journal article" date="2023" name="Microbiol. Resour. Announc.">
        <title>Complete Genome Sequence of Mycobacterium wuenschmanii, a novel Nontuberculous Mycobacterium Isolated from a captive population of Amazon Milk Frogs.</title>
        <authorList>
            <person name="Hicks J."/>
            <person name="Zeineldin M."/>
            <person name="Ward H."/>
            <person name="Wuenschmann A."/>
            <person name="Camp P."/>
            <person name="Farrell D."/>
            <person name="Lehman K."/>
            <person name="Thacker T."/>
            <person name="Cuthbert E."/>
        </authorList>
    </citation>
    <scope>NUCLEOTIDE SEQUENCE [LARGE SCALE GENOMIC DNA]</scope>
    <source>
        <strain evidence="8 9">Wuenschmanii</strain>
    </source>
</reference>
<dbReference type="InterPro" id="IPR029045">
    <property type="entry name" value="ClpP/crotonase-like_dom_sf"/>
</dbReference>
<evidence type="ECO:0000256" key="3">
    <source>
        <dbReference type="ARBA" id="ARBA00022832"/>
    </source>
</evidence>
<evidence type="ECO:0000256" key="5">
    <source>
        <dbReference type="ARBA" id="ARBA00023709"/>
    </source>
</evidence>
<evidence type="ECO:0000313" key="9">
    <source>
        <dbReference type="Proteomes" id="UP001236585"/>
    </source>
</evidence>
<dbReference type="PROSITE" id="PS00166">
    <property type="entry name" value="ENOYL_COA_HYDRATASE"/>
    <property type="match status" value="1"/>
</dbReference>
<comment type="catalytic activity">
    <reaction evidence="6">
        <text>a 4-saturated-(3S)-3-hydroxyacyl-CoA = a (3E)-enoyl-CoA + H2O</text>
        <dbReference type="Rhea" id="RHEA:20724"/>
        <dbReference type="ChEBI" id="CHEBI:15377"/>
        <dbReference type="ChEBI" id="CHEBI:58521"/>
        <dbReference type="ChEBI" id="CHEBI:137480"/>
        <dbReference type="EC" id="4.2.1.17"/>
    </reaction>
</comment>
<gene>
    <name evidence="8" type="ORF">PT015_00815</name>
</gene>
<dbReference type="Gene3D" id="3.90.226.10">
    <property type="entry name" value="2-enoyl-CoA Hydratase, Chain A, domain 1"/>
    <property type="match status" value="1"/>
</dbReference>
<evidence type="ECO:0000256" key="1">
    <source>
        <dbReference type="ARBA" id="ARBA00002994"/>
    </source>
</evidence>
<keyword evidence="4" id="KW-0443">Lipid metabolism</keyword>
<evidence type="ECO:0000256" key="4">
    <source>
        <dbReference type="ARBA" id="ARBA00023098"/>
    </source>
</evidence>
<comment type="function">
    <text evidence="1">Could possibly oxidize fatty acids using specific components.</text>
</comment>
<dbReference type="Proteomes" id="UP001236585">
    <property type="component" value="Chromosome"/>
</dbReference>
<protein>
    <submittedName>
        <fullName evidence="8">Enoyl-CoA hydratase/isomerase family protein</fullName>
    </submittedName>
</protein>
<dbReference type="Pfam" id="PF00378">
    <property type="entry name" value="ECH_1"/>
    <property type="match status" value="1"/>
</dbReference>
<accession>A0ABY8VYD4</accession>